<dbReference type="SMART" id="SM00219">
    <property type="entry name" value="TyrKc"/>
    <property type="match status" value="1"/>
</dbReference>
<dbReference type="InterPro" id="IPR020635">
    <property type="entry name" value="Tyr_kinase_cat_dom"/>
</dbReference>
<dbReference type="PANTHER" id="PTHR45927">
    <property type="entry name" value="LYSM-DOMAIN RECEPTOR-LIKE KINASE-RELATED"/>
    <property type="match status" value="1"/>
</dbReference>
<dbReference type="Proteomes" id="UP000825729">
    <property type="component" value="Unassembled WGS sequence"/>
</dbReference>
<dbReference type="Gene3D" id="3.30.200.20">
    <property type="entry name" value="Phosphorylase Kinase, domain 1"/>
    <property type="match status" value="1"/>
</dbReference>
<sequence>MAFSPLSFLSFSFIFLLLHPISADQTPTQTNVTSNFSCPLDHSASLPCNAYVAYRAQSPDYLDVGAVSDLFGVSRLRIKTASNLPSEDVELSPGQLLLVPISCGCTGNLSLANITYEIKKGDSFYALSVHDMENLTEYHLVEAMNRTLNPYLLQIGTPVVLPVFCKCPTRTQLGNGIQYLITYVWQEKDNVSEVARVFNALETEIEAQNGYRNFSAAVGFPVLIPVSELPALSQPIYSSGKSESRRIVITLLCIVAGLVFVVIVCLLLFIYCKCWKTENTHLPKSKLEAVNLGKLKKATKTTENLSPRTLQCNKLLPGVSGYLNKPTVYDFKTIMEATMNLSERYRIGRTVYRALINDVYYAVKQASGDVAEKLAILQKVNHANLVRLNGISIGGDGTCFLIYEFAENGSLDKWLYPKSTASSSSSLMFLSWKQRLSIALDVAHGLQYMHEHTRPSVVHRDIRTSNILLSSQFKAKISDFSLTMAATETVTPKVDVHAFGIMLLELLSGRKSMQIRDGSEVVMLWQEVREILESEEKKEEKMKKWMDPNLEGFFPVVGALTLANIARACTMEKPSARPSTGEIVFGISVLIEQSSIEAMDQRSWTDGLTDESHGNIIPVVAR</sequence>
<dbReference type="InterPro" id="IPR011009">
    <property type="entry name" value="Kinase-like_dom_sf"/>
</dbReference>
<dbReference type="InterPro" id="IPR056561">
    <property type="entry name" value="NFP_LYK_LysM1"/>
</dbReference>
<evidence type="ECO:0000259" key="3">
    <source>
        <dbReference type="PROSITE" id="PS50011"/>
    </source>
</evidence>
<dbReference type="InterPro" id="IPR001245">
    <property type="entry name" value="Ser-Thr/Tyr_kinase_cat_dom"/>
</dbReference>
<evidence type="ECO:0000313" key="5">
    <source>
        <dbReference type="Proteomes" id="UP000825729"/>
    </source>
</evidence>
<dbReference type="PROSITE" id="PS00109">
    <property type="entry name" value="PROTEIN_KINASE_TYR"/>
    <property type="match status" value="1"/>
</dbReference>
<feature type="chain" id="PRO_5043641864" description="Protein kinase domain-containing protein" evidence="2">
    <location>
        <begin position="24"/>
        <end position="622"/>
    </location>
</feature>
<gene>
    <name evidence="4" type="ORF">H6P81_021046</name>
</gene>
<dbReference type="SUPFAM" id="SSF56112">
    <property type="entry name" value="Protein kinase-like (PK-like)"/>
    <property type="match status" value="1"/>
</dbReference>
<dbReference type="InterPro" id="IPR008266">
    <property type="entry name" value="Tyr_kinase_AS"/>
</dbReference>
<accession>A0AAV7DZ54</accession>
<protein>
    <recommendedName>
        <fullName evidence="3">Protein kinase domain-containing protein</fullName>
    </recommendedName>
</protein>
<dbReference type="InterPro" id="IPR052611">
    <property type="entry name" value="Plant_RLK_LysM"/>
</dbReference>
<dbReference type="InterPro" id="IPR000719">
    <property type="entry name" value="Prot_kinase_dom"/>
</dbReference>
<dbReference type="Pfam" id="PF07714">
    <property type="entry name" value="PK_Tyr_Ser-Thr"/>
    <property type="match status" value="1"/>
</dbReference>
<dbReference type="InterPro" id="IPR059143">
    <property type="entry name" value="NFP_LysM2"/>
</dbReference>
<keyword evidence="5" id="KW-1185">Reference proteome</keyword>
<evidence type="ECO:0000313" key="4">
    <source>
        <dbReference type="EMBL" id="KAG9440881.1"/>
    </source>
</evidence>
<organism evidence="4 5">
    <name type="scientific">Aristolochia fimbriata</name>
    <name type="common">White veined hardy Dutchman's pipe vine</name>
    <dbReference type="NCBI Taxonomy" id="158543"/>
    <lineage>
        <taxon>Eukaryota</taxon>
        <taxon>Viridiplantae</taxon>
        <taxon>Streptophyta</taxon>
        <taxon>Embryophyta</taxon>
        <taxon>Tracheophyta</taxon>
        <taxon>Spermatophyta</taxon>
        <taxon>Magnoliopsida</taxon>
        <taxon>Magnoliidae</taxon>
        <taxon>Piperales</taxon>
        <taxon>Aristolochiaceae</taxon>
        <taxon>Aristolochia</taxon>
    </lineage>
</organism>
<keyword evidence="1" id="KW-0812">Transmembrane</keyword>
<dbReference type="GO" id="GO:0004713">
    <property type="term" value="F:protein tyrosine kinase activity"/>
    <property type="evidence" value="ECO:0007669"/>
    <property type="project" value="InterPro"/>
</dbReference>
<dbReference type="PROSITE" id="PS50011">
    <property type="entry name" value="PROTEIN_KINASE_DOM"/>
    <property type="match status" value="1"/>
</dbReference>
<feature type="transmembrane region" description="Helical" evidence="1">
    <location>
        <begin position="247"/>
        <end position="271"/>
    </location>
</feature>
<proteinExistence type="predicted"/>
<dbReference type="PANTHER" id="PTHR45927:SF2">
    <property type="entry name" value="SERINE_THREONINE RECEPTOR-LIKE KINASE NFP"/>
    <property type="match status" value="1"/>
</dbReference>
<keyword evidence="2" id="KW-0732">Signal</keyword>
<name>A0AAV7DZ54_ARIFI</name>
<dbReference type="EMBL" id="JAINDJ010000008">
    <property type="protein sequence ID" value="KAG9440881.1"/>
    <property type="molecule type" value="Genomic_DNA"/>
</dbReference>
<dbReference type="Pfam" id="PF23462">
    <property type="entry name" value="LysM3_NFP"/>
    <property type="match status" value="1"/>
</dbReference>
<dbReference type="InterPro" id="IPR059144">
    <property type="entry name" value="NFP_LysM3"/>
</dbReference>
<dbReference type="Pfam" id="PF23446">
    <property type="entry name" value="LysM1_NFP_LYK"/>
    <property type="match status" value="1"/>
</dbReference>
<dbReference type="GO" id="GO:0005524">
    <property type="term" value="F:ATP binding"/>
    <property type="evidence" value="ECO:0007669"/>
    <property type="project" value="InterPro"/>
</dbReference>
<keyword evidence="1" id="KW-1133">Transmembrane helix</keyword>
<comment type="caution">
    <text evidence="4">The sequence shown here is derived from an EMBL/GenBank/DDBJ whole genome shotgun (WGS) entry which is preliminary data.</text>
</comment>
<feature type="domain" description="Protein kinase" evidence="3">
    <location>
        <begin position="284"/>
        <end position="591"/>
    </location>
</feature>
<dbReference type="Pfam" id="PF23457">
    <property type="entry name" value="LysM2_NFP"/>
    <property type="match status" value="1"/>
</dbReference>
<keyword evidence="1" id="KW-0472">Membrane</keyword>
<dbReference type="Gene3D" id="1.10.510.10">
    <property type="entry name" value="Transferase(Phosphotransferase) domain 1"/>
    <property type="match status" value="2"/>
</dbReference>
<evidence type="ECO:0000256" key="1">
    <source>
        <dbReference type="SAM" id="Phobius"/>
    </source>
</evidence>
<reference evidence="4 5" key="1">
    <citation type="submission" date="2021-07" db="EMBL/GenBank/DDBJ databases">
        <title>The Aristolochia fimbriata genome: insights into angiosperm evolution, floral development and chemical biosynthesis.</title>
        <authorList>
            <person name="Jiao Y."/>
        </authorList>
    </citation>
    <scope>NUCLEOTIDE SEQUENCE [LARGE SCALE GENOMIC DNA]</scope>
    <source>
        <strain evidence="4">IBCAS-2021</strain>
        <tissue evidence="4">Leaf</tissue>
    </source>
</reference>
<feature type="signal peptide" evidence="2">
    <location>
        <begin position="1"/>
        <end position="23"/>
    </location>
</feature>
<dbReference type="AlphaFoldDB" id="A0AAV7DZ54"/>
<evidence type="ECO:0000256" key="2">
    <source>
        <dbReference type="SAM" id="SignalP"/>
    </source>
</evidence>